<comment type="subcellular location">
    <subcellularLocation>
        <location evidence="1">Cell inner membrane</location>
        <topology evidence="1">Multi-pass membrane protein</topology>
    </subcellularLocation>
</comment>
<evidence type="ECO:0000256" key="8">
    <source>
        <dbReference type="ARBA" id="ARBA00022989"/>
    </source>
</evidence>
<dbReference type="GO" id="GO:0005886">
    <property type="term" value="C:plasma membrane"/>
    <property type="evidence" value="ECO:0007669"/>
    <property type="project" value="UniProtKB-SubCell"/>
</dbReference>
<keyword evidence="3" id="KW-1003">Cell membrane</keyword>
<evidence type="ECO:0000256" key="1">
    <source>
        <dbReference type="ARBA" id="ARBA00004429"/>
    </source>
</evidence>
<evidence type="ECO:0000256" key="10">
    <source>
        <dbReference type="ARBA" id="ARBA00023455"/>
    </source>
</evidence>
<evidence type="ECO:0000256" key="7">
    <source>
        <dbReference type="ARBA" id="ARBA00022840"/>
    </source>
</evidence>
<evidence type="ECO:0000256" key="9">
    <source>
        <dbReference type="ARBA" id="ARBA00023136"/>
    </source>
</evidence>
<comment type="caution">
    <text evidence="14">The sequence shown here is derived from an EMBL/GenBank/DDBJ whole genome shotgun (WGS) entry which is preliminary data.</text>
</comment>
<sequence>MGGISGVPLLERRPRVRLWRRKRGTSVPDDRSGLMVAYWESHDEHLLTATLGTIARKLPSLVAAALRMAWHAGPRETAVALVGNLAAGVFTVFGLVTTSDVLASLFAAGPTPDRVRAALPSLLLVAAATGLRGALLAGAGWAQARLKPLVERLAETRLFELTTRVELAAFDDHDFHNAMRRARDSGVPDTATVVETTIAVVTGAVGVLASAVALGLLHPILMPLLLVAAVPAGWAAVRMARLGYQAFYRLSAARRRKFMLSDLMAERQPAAEVRAFTLRDFLLGQYAKVADLEQDVQLNVARRRTMIKAGGDLLTGVATAGVYAVLGVLLAVGVIPLSVAGAAVLAIRTGQVSLTALIQTMNRLYEAGLYFGDYLAFRELAQERIPPPPATPSPSAEPAPFHLVTAENVTFTYPGADRPALSGVSVTVGRGEVIALVGENGSGKTTLAKLLAGLYQPQEGTIRWDGADLAAFDGDALRRRISVIAQDHTRWPLTVRENIVMGRPLEEDRLAAASAAAGADEVVSRLPDGYDALLDRRFRGGHDLSGGQWQRIAVARGFYRDAALVIFDEPTSALDARAEHALFERIRGHADDRTIVLITHRLASVRYADRIYVLDGGAIAEHGTHAELMERDGLYAGLYELQASAYHQAVP</sequence>
<dbReference type="RefSeq" id="WP_132602257.1">
    <property type="nucleotide sequence ID" value="NZ_SMKO01000151.1"/>
</dbReference>
<dbReference type="InterPro" id="IPR003593">
    <property type="entry name" value="AAA+_ATPase"/>
</dbReference>
<evidence type="ECO:0000256" key="4">
    <source>
        <dbReference type="ARBA" id="ARBA00022519"/>
    </source>
</evidence>
<feature type="transmembrane region" description="Helical" evidence="11">
    <location>
        <begin position="190"/>
        <end position="214"/>
    </location>
</feature>
<organism evidence="14 15">
    <name type="scientific">Nonomuraea deserti</name>
    <dbReference type="NCBI Taxonomy" id="1848322"/>
    <lineage>
        <taxon>Bacteria</taxon>
        <taxon>Bacillati</taxon>
        <taxon>Actinomycetota</taxon>
        <taxon>Actinomycetes</taxon>
        <taxon>Streptosporangiales</taxon>
        <taxon>Streptosporangiaceae</taxon>
        <taxon>Nonomuraea</taxon>
    </lineage>
</organism>
<dbReference type="InterPro" id="IPR036640">
    <property type="entry name" value="ABC1_TM_sf"/>
</dbReference>
<evidence type="ECO:0000313" key="15">
    <source>
        <dbReference type="Proteomes" id="UP000295258"/>
    </source>
</evidence>
<evidence type="ECO:0000313" key="14">
    <source>
        <dbReference type="EMBL" id="TDC97560.1"/>
    </source>
</evidence>
<dbReference type="SMART" id="SM00382">
    <property type="entry name" value="AAA"/>
    <property type="match status" value="1"/>
</dbReference>
<evidence type="ECO:0000256" key="11">
    <source>
        <dbReference type="SAM" id="Phobius"/>
    </source>
</evidence>
<dbReference type="InterPro" id="IPR039421">
    <property type="entry name" value="Type_1_exporter"/>
</dbReference>
<dbReference type="GO" id="GO:0005524">
    <property type="term" value="F:ATP binding"/>
    <property type="evidence" value="ECO:0007669"/>
    <property type="project" value="UniProtKB-KW"/>
</dbReference>
<evidence type="ECO:0000256" key="5">
    <source>
        <dbReference type="ARBA" id="ARBA00022692"/>
    </source>
</evidence>
<gene>
    <name evidence="14" type="ORF">E1292_36910</name>
</gene>
<feature type="transmembrane region" description="Helical" evidence="11">
    <location>
        <begin position="220"/>
        <end position="240"/>
    </location>
</feature>
<dbReference type="Gene3D" id="3.40.50.300">
    <property type="entry name" value="P-loop containing nucleotide triphosphate hydrolases"/>
    <property type="match status" value="1"/>
</dbReference>
<dbReference type="GO" id="GO:0015421">
    <property type="term" value="F:ABC-type oligopeptide transporter activity"/>
    <property type="evidence" value="ECO:0007669"/>
    <property type="project" value="TreeGrafter"/>
</dbReference>
<dbReference type="EMBL" id="SMKO01000151">
    <property type="protein sequence ID" value="TDC97560.1"/>
    <property type="molecule type" value="Genomic_DNA"/>
</dbReference>
<keyword evidence="7 14" id="KW-0067">ATP-binding</keyword>
<feature type="transmembrane region" description="Helical" evidence="11">
    <location>
        <begin position="313"/>
        <end position="346"/>
    </location>
</feature>
<dbReference type="Proteomes" id="UP000295258">
    <property type="component" value="Unassembled WGS sequence"/>
</dbReference>
<accession>A0A4R4UZA5</accession>
<dbReference type="PROSITE" id="PS50893">
    <property type="entry name" value="ABC_TRANSPORTER_2"/>
    <property type="match status" value="1"/>
</dbReference>
<feature type="domain" description="ABC transporter" evidence="12">
    <location>
        <begin position="404"/>
        <end position="641"/>
    </location>
</feature>
<feature type="domain" description="ABC transmembrane type-1" evidence="13">
    <location>
        <begin position="78"/>
        <end position="366"/>
    </location>
</feature>
<feature type="transmembrane region" description="Helical" evidence="11">
    <location>
        <begin position="77"/>
        <end position="97"/>
    </location>
</feature>
<evidence type="ECO:0000259" key="12">
    <source>
        <dbReference type="PROSITE" id="PS50893"/>
    </source>
</evidence>
<dbReference type="PANTHER" id="PTHR43394">
    <property type="entry name" value="ATP-DEPENDENT PERMEASE MDL1, MITOCHONDRIAL"/>
    <property type="match status" value="1"/>
</dbReference>
<dbReference type="Pfam" id="PF00005">
    <property type="entry name" value="ABC_tran"/>
    <property type="match status" value="1"/>
</dbReference>
<keyword evidence="5 11" id="KW-0812">Transmembrane</keyword>
<keyword evidence="4" id="KW-0997">Cell inner membrane</keyword>
<dbReference type="InterPro" id="IPR011527">
    <property type="entry name" value="ABC1_TM_dom"/>
</dbReference>
<comment type="similarity">
    <text evidence="10">Belongs to the ABC transporter superfamily. Siderophore-Fe(3+) uptake transporter (SIUT) (TC 3.A.1.21) family.</text>
</comment>
<evidence type="ECO:0000256" key="3">
    <source>
        <dbReference type="ARBA" id="ARBA00022475"/>
    </source>
</evidence>
<proteinExistence type="inferred from homology"/>
<dbReference type="InterPro" id="IPR027417">
    <property type="entry name" value="P-loop_NTPase"/>
</dbReference>
<evidence type="ECO:0000256" key="2">
    <source>
        <dbReference type="ARBA" id="ARBA00022448"/>
    </source>
</evidence>
<keyword evidence="15" id="KW-1185">Reference proteome</keyword>
<keyword evidence="2" id="KW-0813">Transport</keyword>
<keyword evidence="9 11" id="KW-0472">Membrane</keyword>
<dbReference type="SUPFAM" id="SSF52540">
    <property type="entry name" value="P-loop containing nucleoside triphosphate hydrolases"/>
    <property type="match status" value="1"/>
</dbReference>
<dbReference type="Gene3D" id="1.20.1560.10">
    <property type="entry name" value="ABC transporter type 1, transmembrane domain"/>
    <property type="match status" value="1"/>
</dbReference>
<name>A0A4R4UZA5_9ACTN</name>
<dbReference type="FunFam" id="3.40.50.300:FF:000221">
    <property type="entry name" value="Multidrug ABC transporter ATP-binding protein"/>
    <property type="match status" value="1"/>
</dbReference>
<dbReference type="AlphaFoldDB" id="A0A4R4UZA5"/>
<dbReference type="GO" id="GO:0016887">
    <property type="term" value="F:ATP hydrolysis activity"/>
    <property type="evidence" value="ECO:0007669"/>
    <property type="project" value="InterPro"/>
</dbReference>
<dbReference type="PROSITE" id="PS00211">
    <property type="entry name" value="ABC_TRANSPORTER_1"/>
    <property type="match status" value="1"/>
</dbReference>
<evidence type="ECO:0000256" key="6">
    <source>
        <dbReference type="ARBA" id="ARBA00022741"/>
    </source>
</evidence>
<dbReference type="InterPro" id="IPR017871">
    <property type="entry name" value="ABC_transporter-like_CS"/>
</dbReference>
<keyword evidence="8 11" id="KW-1133">Transmembrane helix</keyword>
<dbReference type="PANTHER" id="PTHR43394:SF1">
    <property type="entry name" value="ATP-BINDING CASSETTE SUB-FAMILY B MEMBER 10, MITOCHONDRIAL"/>
    <property type="match status" value="1"/>
</dbReference>
<dbReference type="PROSITE" id="PS50929">
    <property type="entry name" value="ABC_TM1F"/>
    <property type="match status" value="1"/>
</dbReference>
<dbReference type="InterPro" id="IPR003439">
    <property type="entry name" value="ABC_transporter-like_ATP-bd"/>
</dbReference>
<dbReference type="CDD" id="cd03228">
    <property type="entry name" value="ABCC_MRP_Like"/>
    <property type="match status" value="1"/>
</dbReference>
<evidence type="ECO:0000259" key="13">
    <source>
        <dbReference type="PROSITE" id="PS50929"/>
    </source>
</evidence>
<protein>
    <submittedName>
        <fullName evidence="14">ABC transporter ATP-binding protein</fullName>
    </submittedName>
</protein>
<reference evidence="14 15" key="1">
    <citation type="submission" date="2019-03" db="EMBL/GenBank/DDBJ databases">
        <title>Draft genome sequences of novel Actinobacteria.</title>
        <authorList>
            <person name="Sahin N."/>
            <person name="Ay H."/>
            <person name="Saygin H."/>
        </authorList>
    </citation>
    <scope>NUCLEOTIDE SEQUENCE [LARGE SCALE GENOMIC DNA]</scope>
    <source>
        <strain evidence="14 15">KC310</strain>
    </source>
</reference>
<dbReference type="SUPFAM" id="SSF90123">
    <property type="entry name" value="ABC transporter transmembrane region"/>
    <property type="match status" value="1"/>
</dbReference>
<keyword evidence="6" id="KW-0547">Nucleotide-binding</keyword>
<feature type="transmembrane region" description="Helical" evidence="11">
    <location>
        <begin position="117"/>
        <end position="142"/>
    </location>
</feature>